<accession>A0ABT0XVK8</accession>
<dbReference type="PANTHER" id="PTHR14969">
    <property type="entry name" value="SPHINGOSINE-1-PHOSPHATE PHOSPHOHYDROLASE"/>
    <property type="match status" value="1"/>
</dbReference>
<comment type="caution">
    <text evidence="3">The sequence shown here is derived from an EMBL/GenBank/DDBJ whole genome shotgun (WGS) entry which is preliminary data.</text>
</comment>
<feature type="transmembrane region" description="Helical" evidence="1">
    <location>
        <begin position="167"/>
        <end position="186"/>
    </location>
</feature>
<proteinExistence type="predicted"/>
<dbReference type="InterPro" id="IPR036938">
    <property type="entry name" value="PAP2/HPO_sf"/>
</dbReference>
<evidence type="ECO:0000313" key="3">
    <source>
        <dbReference type="EMBL" id="MCM4077828.1"/>
    </source>
</evidence>
<dbReference type="SUPFAM" id="SSF48317">
    <property type="entry name" value="Acid phosphatase/Vanadium-dependent haloperoxidase"/>
    <property type="match status" value="1"/>
</dbReference>
<dbReference type="CDD" id="cd03392">
    <property type="entry name" value="PAP2_like_2"/>
    <property type="match status" value="1"/>
</dbReference>
<keyword evidence="1" id="KW-0472">Membrane</keyword>
<dbReference type="RefSeq" id="WP_251797686.1">
    <property type="nucleotide sequence ID" value="NZ_JAMQOL010000011.1"/>
</dbReference>
<keyword evidence="1" id="KW-1133">Transmembrane helix</keyword>
<dbReference type="SMART" id="SM00014">
    <property type="entry name" value="acidPPc"/>
    <property type="match status" value="1"/>
</dbReference>
<dbReference type="Proteomes" id="UP001523216">
    <property type="component" value="Unassembled WGS sequence"/>
</dbReference>
<feature type="transmembrane region" description="Helical" evidence="1">
    <location>
        <begin position="96"/>
        <end position="116"/>
    </location>
</feature>
<protein>
    <submittedName>
        <fullName evidence="3">Phosphatase PAP2 family protein</fullName>
    </submittedName>
</protein>
<keyword evidence="4" id="KW-1185">Reference proteome</keyword>
<feature type="transmembrane region" description="Helical" evidence="1">
    <location>
        <begin position="12"/>
        <end position="34"/>
    </location>
</feature>
<evidence type="ECO:0000313" key="4">
    <source>
        <dbReference type="Proteomes" id="UP001523216"/>
    </source>
</evidence>
<dbReference type="EMBL" id="JAMQOL010000011">
    <property type="protein sequence ID" value="MCM4077828.1"/>
    <property type="molecule type" value="Genomic_DNA"/>
</dbReference>
<feature type="transmembrane region" description="Helical" evidence="1">
    <location>
        <begin position="136"/>
        <end position="155"/>
    </location>
</feature>
<dbReference type="Pfam" id="PF01569">
    <property type="entry name" value="PAP2"/>
    <property type="match status" value="1"/>
</dbReference>
<gene>
    <name evidence="3" type="ORF">LXN57_09635</name>
</gene>
<sequence>MPPLIAQIAKRLLLPVTVLFGVMVGLGLLVTRVVDHSWPLTVEDDVNRSFEAHRDGPLNVISEIVSLIGSTPVIIAVTGVAAAILYLKFNRWREPLYLCLGVTAQALVFFFTTLVIDRERPTVRRMDDSPPTSSFPSGHTSAAVALYVGLALLLFTLLRHTWAKRLAWLLILIPIGVATARLYRGMHHPTDVLASFLNGVTCVVIMFREVLNRAVKWAVPSRFRPGVRRVAH</sequence>
<name>A0ABT0XVK8_9ACTN</name>
<reference evidence="3 4" key="1">
    <citation type="submission" date="2022-06" db="EMBL/GenBank/DDBJ databases">
        <title>Actinoplanes abujensis sp. nov., isolated from Nigerian arid soil.</title>
        <authorList>
            <person name="Ding P."/>
        </authorList>
    </citation>
    <scope>NUCLEOTIDE SEQUENCE [LARGE SCALE GENOMIC DNA]</scope>
    <source>
        <strain evidence="4">TRM88002</strain>
    </source>
</reference>
<dbReference type="PANTHER" id="PTHR14969:SF13">
    <property type="entry name" value="AT30094P"/>
    <property type="match status" value="1"/>
</dbReference>
<dbReference type="InterPro" id="IPR000326">
    <property type="entry name" value="PAP2/HPO"/>
</dbReference>
<feature type="transmembrane region" description="Helical" evidence="1">
    <location>
        <begin position="64"/>
        <end position="87"/>
    </location>
</feature>
<keyword evidence="1" id="KW-0812">Transmembrane</keyword>
<feature type="domain" description="Phosphatidic acid phosphatase type 2/haloperoxidase" evidence="2">
    <location>
        <begin position="97"/>
        <end position="207"/>
    </location>
</feature>
<organism evidence="3 4">
    <name type="scientific">Paractinoplanes hotanensis</name>
    <dbReference type="NCBI Taxonomy" id="2906497"/>
    <lineage>
        <taxon>Bacteria</taxon>
        <taxon>Bacillati</taxon>
        <taxon>Actinomycetota</taxon>
        <taxon>Actinomycetes</taxon>
        <taxon>Micromonosporales</taxon>
        <taxon>Micromonosporaceae</taxon>
        <taxon>Paractinoplanes</taxon>
    </lineage>
</organism>
<dbReference type="Gene3D" id="1.20.144.10">
    <property type="entry name" value="Phosphatidic acid phosphatase type 2/haloperoxidase"/>
    <property type="match status" value="1"/>
</dbReference>
<evidence type="ECO:0000259" key="2">
    <source>
        <dbReference type="SMART" id="SM00014"/>
    </source>
</evidence>
<evidence type="ECO:0000256" key="1">
    <source>
        <dbReference type="SAM" id="Phobius"/>
    </source>
</evidence>
<feature type="transmembrane region" description="Helical" evidence="1">
    <location>
        <begin position="192"/>
        <end position="211"/>
    </location>
</feature>